<proteinExistence type="inferred from homology"/>
<dbReference type="Proteomes" id="UP000813462">
    <property type="component" value="Unassembled WGS sequence"/>
</dbReference>
<evidence type="ECO:0000259" key="4">
    <source>
        <dbReference type="PROSITE" id="PS01031"/>
    </source>
</evidence>
<sequence length="100" mass="11512">MWKSHEKTLCSLAPESIGRKPPCVQADVLGLRKKEVNVKHKNDTWHQVKRSSGKFLRRFRLPENAKLDQIYTAMENGFLTIIIPKEDVKKPDIKTIEISG</sequence>
<dbReference type="InterPro" id="IPR008978">
    <property type="entry name" value="HSP20-like_chaperone"/>
</dbReference>
<comment type="similarity">
    <text evidence="2 3">Belongs to the small heat shock protein (HSP20) family.</text>
</comment>
<feature type="domain" description="SHSP" evidence="4">
    <location>
        <begin position="1"/>
        <end position="100"/>
    </location>
</feature>
<evidence type="ECO:0000256" key="1">
    <source>
        <dbReference type="ARBA" id="ARBA00023016"/>
    </source>
</evidence>
<evidence type="ECO:0000313" key="6">
    <source>
        <dbReference type="Proteomes" id="UP000813462"/>
    </source>
</evidence>
<dbReference type="PROSITE" id="PS01031">
    <property type="entry name" value="SHSP"/>
    <property type="match status" value="1"/>
</dbReference>
<gene>
    <name evidence="5" type="ORF">FEM48_Zijuj04G0067200</name>
</gene>
<dbReference type="PANTHER" id="PTHR11527">
    <property type="entry name" value="HEAT-SHOCK PROTEIN 20 FAMILY MEMBER"/>
    <property type="match status" value="1"/>
</dbReference>
<keyword evidence="1" id="KW-0346">Stress response</keyword>
<evidence type="ECO:0000313" key="5">
    <source>
        <dbReference type="EMBL" id="KAH7532858.1"/>
    </source>
</evidence>
<dbReference type="SUPFAM" id="SSF49764">
    <property type="entry name" value="HSP20-like chaperones"/>
    <property type="match status" value="1"/>
</dbReference>
<dbReference type="InterPro" id="IPR031107">
    <property type="entry name" value="Small_HSP"/>
</dbReference>
<evidence type="ECO:0000256" key="3">
    <source>
        <dbReference type="RuleBase" id="RU003616"/>
    </source>
</evidence>
<protein>
    <recommendedName>
        <fullName evidence="4">SHSP domain-containing protein</fullName>
    </recommendedName>
</protein>
<dbReference type="EMBL" id="JAEACU010000004">
    <property type="protein sequence ID" value="KAH7532858.1"/>
    <property type="molecule type" value="Genomic_DNA"/>
</dbReference>
<organism evidence="5 6">
    <name type="scientific">Ziziphus jujuba var. spinosa</name>
    <dbReference type="NCBI Taxonomy" id="714518"/>
    <lineage>
        <taxon>Eukaryota</taxon>
        <taxon>Viridiplantae</taxon>
        <taxon>Streptophyta</taxon>
        <taxon>Embryophyta</taxon>
        <taxon>Tracheophyta</taxon>
        <taxon>Spermatophyta</taxon>
        <taxon>Magnoliopsida</taxon>
        <taxon>eudicotyledons</taxon>
        <taxon>Gunneridae</taxon>
        <taxon>Pentapetalae</taxon>
        <taxon>rosids</taxon>
        <taxon>fabids</taxon>
        <taxon>Rosales</taxon>
        <taxon>Rhamnaceae</taxon>
        <taxon>Paliureae</taxon>
        <taxon>Ziziphus</taxon>
    </lineage>
</organism>
<dbReference type="Gene3D" id="2.60.40.790">
    <property type="match status" value="1"/>
</dbReference>
<name>A0A978VID9_ZIZJJ</name>
<dbReference type="AlphaFoldDB" id="A0A978VID9"/>
<dbReference type="InterPro" id="IPR002068">
    <property type="entry name" value="A-crystallin/Hsp20_dom"/>
</dbReference>
<reference evidence="5" key="1">
    <citation type="journal article" date="2021" name="Front. Plant Sci.">
        <title>Chromosome-Scale Genome Assembly for Chinese Sour Jujube and Insights Into Its Genome Evolution and Domestication Signature.</title>
        <authorList>
            <person name="Shen L.-Y."/>
            <person name="Luo H."/>
            <person name="Wang X.-L."/>
            <person name="Wang X.-M."/>
            <person name="Qiu X.-J."/>
            <person name="Liu H."/>
            <person name="Zhou S.-S."/>
            <person name="Jia K.-H."/>
            <person name="Nie S."/>
            <person name="Bao Y.-T."/>
            <person name="Zhang R.-G."/>
            <person name="Yun Q.-Z."/>
            <person name="Chai Y.-H."/>
            <person name="Lu J.-Y."/>
            <person name="Li Y."/>
            <person name="Zhao S.-W."/>
            <person name="Mao J.-F."/>
            <person name="Jia S.-G."/>
            <person name="Mao Y.-M."/>
        </authorList>
    </citation>
    <scope>NUCLEOTIDE SEQUENCE</scope>
    <source>
        <strain evidence="5">AT0</strain>
        <tissue evidence="5">Leaf</tissue>
    </source>
</reference>
<dbReference type="Pfam" id="PF00011">
    <property type="entry name" value="HSP20"/>
    <property type="match status" value="1"/>
</dbReference>
<accession>A0A978VID9</accession>
<comment type="caution">
    <text evidence="5">The sequence shown here is derived from an EMBL/GenBank/DDBJ whole genome shotgun (WGS) entry which is preliminary data.</text>
</comment>
<evidence type="ECO:0000256" key="2">
    <source>
        <dbReference type="PROSITE-ProRule" id="PRU00285"/>
    </source>
</evidence>